<dbReference type="HOGENOM" id="CLU_2997037_0_0_1"/>
<evidence type="ECO:0000256" key="1">
    <source>
        <dbReference type="SAM" id="MobiDB-lite"/>
    </source>
</evidence>
<evidence type="ECO:0000313" key="2">
    <source>
        <dbReference type="EMBL" id="KIN08356.1"/>
    </source>
</evidence>
<feature type="region of interest" description="Disordered" evidence="1">
    <location>
        <begin position="1"/>
        <end position="22"/>
    </location>
</feature>
<keyword evidence="3" id="KW-1185">Reference proteome</keyword>
<reference evidence="3" key="2">
    <citation type="submission" date="2015-01" db="EMBL/GenBank/DDBJ databases">
        <title>Evolutionary Origins and Diversification of the Mycorrhizal Mutualists.</title>
        <authorList>
            <consortium name="DOE Joint Genome Institute"/>
            <consortium name="Mycorrhizal Genomics Consortium"/>
            <person name="Kohler A."/>
            <person name="Kuo A."/>
            <person name="Nagy L.G."/>
            <person name="Floudas D."/>
            <person name="Copeland A."/>
            <person name="Barry K.W."/>
            <person name="Cichocki N."/>
            <person name="Veneault-Fourrey C."/>
            <person name="LaButti K."/>
            <person name="Lindquist E.A."/>
            <person name="Lipzen A."/>
            <person name="Lundell T."/>
            <person name="Morin E."/>
            <person name="Murat C."/>
            <person name="Riley R."/>
            <person name="Ohm R."/>
            <person name="Sun H."/>
            <person name="Tunlid A."/>
            <person name="Henrissat B."/>
            <person name="Grigoriev I.V."/>
            <person name="Hibbett D.S."/>
            <person name="Martin F."/>
        </authorList>
    </citation>
    <scope>NUCLEOTIDE SEQUENCE [LARGE SCALE GENOMIC DNA]</scope>
    <source>
        <strain evidence="3">Zn</strain>
    </source>
</reference>
<organism evidence="2 3">
    <name type="scientific">Oidiodendron maius (strain Zn)</name>
    <dbReference type="NCBI Taxonomy" id="913774"/>
    <lineage>
        <taxon>Eukaryota</taxon>
        <taxon>Fungi</taxon>
        <taxon>Dikarya</taxon>
        <taxon>Ascomycota</taxon>
        <taxon>Pezizomycotina</taxon>
        <taxon>Leotiomycetes</taxon>
        <taxon>Leotiomycetes incertae sedis</taxon>
        <taxon>Myxotrichaceae</taxon>
        <taxon>Oidiodendron</taxon>
    </lineage>
</organism>
<proteinExistence type="predicted"/>
<dbReference type="AlphaFoldDB" id="A0A0C3HJF1"/>
<dbReference type="EMBL" id="KN832870">
    <property type="protein sequence ID" value="KIN08356.1"/>
    <property type="molecule type" value="Genomic_DNA"/>
</dbReference>
<gene>
    <name evidence="2" type="ORF">OIDMADRAFT_16598</name>
</gene>
<sequence length="57" mass="6153">MARPNREQSNSTYYLPTQEANTQGEKNLLPEAIYPLGVPGGTIKLGHISPLVSSLTV</sequence>
<dbReference type="InParanoid" id="A0A0C3HJF1"/>
<protein>
    <submittedName>
        <fullName evidence="2">Uncharacterized protein</fullName>
    </submittedName>
</protein>
<feature type="compositionally biased region" description="Polar residues" evidence="1">
    <location>
        <begin position="7"/>
        <end position="22"/>
    </location>
</feature>
<evidence type="ECO:0000313" key="3">
    <source>
        <dbReference type="Proteomes" id="UP000054321"/>
    </source>
</evidence>
<dbReference type="Proteomes" id="UP000054321">
    <property type="component" value="Unassembled WGS sequence"/>
</dbReference>
<accession>A0A0C3HJF1</accession>
<name>A0A0C3HJF1_OIDMZ</name>
<reference evidence="2 3" key="1">
    <citation type="submission" date="2014-04" db="EMBL/GenBank/DDBJ databases">
        <authorList>
            <consortium name="DOE Joint Genome Institute"/>
            <person name="Kuo A."/>
            <person name="Martino E."/>
            <person name="Perotto S."/>
            <person name="Kohler A."/>
            <person name="Nagy L.G."/>
            <person name="Floudas D."/>
            <person name="Copeland A."/>
            <person name="Barry K.W."/>
            <person name="Cichocki N."/>
            <person name="Veneault-Fourrey C."/>
            <person name="LaButti K."/>
            <person name="Lindquist E.A."/>
            <person name="Lipzen A."/>
            <person name="Lundell T."/>
            <person name="Morin E."/>
            <person name="Murat C."/>
            <person name="Sun H."/>
            <person name="Tunlid A."/>
            <person name="Henrissat B."/>
            <person name="Grigoriev I.V."/>
            <person name="Hibbett D.S."/>
            <person name="Martin F."/>
            <person name="Nordberg H.P."/>
            <person name="Cantor M.N."/>
            <person name="Hua S.X."/>
        </authorList>
    </citation>
    <scope>NUCLEOTIDE SEQUENCE [LARGE SCALE GENOMIC DNA]</scope>
    <source>
        <strain evidence="2 3">Zn</strain>
    </source>
</reference>